<reference evidence="1 2" key="1">
    <citation type="submission" date="2019-05" db="EMBL/GenBank/DDBJ databases">
        <title>Another draft genome of Portunus trituberculatus and its Hox gene families provides insights of decapod evolution.</title>
        <authorList>
            <person name="Jeong J.-H."/>
            <person name="Song I."/>
            <person name="Kim S."/>
            <person name="Choi T."/>
            <person name="Kim D."/>
            <person name="Ryu S."/>
            <person name="Kim W."/>
        </authorList>
    </citation>
    <scope>NUCLEOTIDE SEQUENCE [LARGE SCALE GENOMIC DNA]</scope>
    <source>
        <tissue evidence="1">Muscle</tissue>
    </source>
</reference>
<accession>A0A5B7CQX3</accession>
<proteinExistence type="predicted"/>
<dbReference type="EMBL" id="VSRR010000171">
    <property type="protein sequence ID" value="MPC11585.1"/>
    <property type="molecule type" value="Genomic_DNA"/>
</dbReference>
<sequence>MAMKRGLKKKNPFLQSFPGSPLIFFPHLRAFLAVDAQVPKVTLGLGGGVEVLVPDGEVEEDVEGRTHLVYLLILQHSVAMTYSLCPEHLHSLRSRKGEKKAPLFWPPTVLTQSAGPASPAWMVRWMPFSLAASNTAMSGSLLE</sequence>
<evidence type="ECO:0000313" key="1">
    <source>
        <dbReference type="EMBL" id="MPC11585.1"/>
    </source>
</evidence>
<keyword evidence="2" id="KW-1185">Reference proteome</keyword>
<gene>
    <name evidence="1" type="ORF">E2C01_004253</name>
</gene>
<dbReference type="Proteomes" id="UP000324222">
    <property type="component" value="Unassembled WGS sequence"/>
</dbReference>
<comment type="caution">
    <text evidence="1">The sequence shown here is derived from an EMBL/GenBank/DDBJ whole genome shotgun (WGS) entry which is preliminary data.</text>
</comment>
<dbReference type="AlphaFoldDB" id="A0A5B7CQX3"/>
<organism evidence="1 2">
    <name type="scientific">Portunus trituberculatus</name>
    <name type="common">Swimming crab</name>
    <name type="synonym">Neptunus trituberculatus</name>
    <dbReference type="NCBI Taxonomy" id="210409"/>
    <lineage>
        <taxon>Eukaryota</taxon>
        <taxon>Metazoa</taxon>
        <taxon>Ecdysozoa</taxon>
        <taxon>Arthropoda</taxon>
        <taxon>Crustacea</taxon>
        <taxon>Multicrustacea</taxon>
        <taxon>Malacostraca</taxon>
        <taxon>Eumalacostraca</taxon>
        <taxon>Eucarida</taxon>
        <taxon>Decapoda</taxon>
        <taxon>Pleocyemata</taxon>
        <taxon>Brachyura</taxon>
        <taxon>Eubrachyura</taxon>
        <taxon>Portunoidea</taxon>
        <taxon>Portunidae</taxon>
        <taxon>Portuninae</taxon>
        <taxon>Portunus</taxon>
    </lineage>
</organism>
<name>A0A5B7CQX3_PORTR</name>
<evidence type="ECO:0000313" key="2">
    <source>
        <dbReference type="Proteomes" id="UP000324222"/>
    </source>
</evidence>
<protein>
    <submittedName>
        <fullName evidence="1">Uncharacterized protein</fullName>
    </submittedName>
</protein>